<protein>
    <submittedName>
        <fullName evidence="2">Uncharacterized protein</fullName>
    </submittedName>
</protein>
<evidence type="ECO:0000313" key="2">
    <source>
        <dbReference type="EMBL" id="ARF10221.1"/>
    </source>
</evidence>
<sequence length="615" mass="72618">MNKLYILQDKINRLDHVSNLLLNNNIDNVDNVDNLNLINKMLKYERIYDNLGGEKNLLKVGENLKQNIEKLKNKFSVSNFNVNIKNQNIIDTILKKIFPRELCKYIKNNNNLNVHNIHFNIIKIMTDSISKNNLYNNDIIYNLLDSSKILTLGELLCLYDLFKINNCIVMDNHITIYKNILITINNNNDGNNNNNDENNKSDESDNYDNINIINNNDNNNNDDNINDNVIMFKNNILNLTTINVKDYDLILKYVLNIKKIIETPFNKLKISNYIIIDNSHSQTLNIICNLENLYQDFRYFVKIYCINDTFGIIEGKIYNATNLLLRNHTPNIIKIYKTEKVKCSLNSLFDPILQSDKIKRLPCKNSNKYYVLITPAIEKYKNYFLTVETYIFNKPNNKKDKLTRNEHKKINYSIFFQYCYVSLCFKRFGIRHNDLHVNNAFVEYTDTKGYIKYIYETRTYYIPANFIIKIYDFDRSTKPSGYTIFNENLDGTENVQPNNNIYYNGNVEYNYNTNMTAKYDNSFCNMFGQCNTNNSQYDFIQNIIDAGWFNLLKNFKHAKWNSNFDKFYESVIQFLNNPYNFNYYKDKGYKISSSGIYTMPNLGQFITLSKILSFI</sequence>
<reference evidence="2" key="1">
    <citation type="journal article" date="2017" name="Science">
        <title>Giant viruses with an expanded complement of translation system components.</title>
        <authorList>
            <person name="Schulz F."/>
            <person name="Yutin N."/>
            <person name="Ivanova N.N."/>
            <person name="Ortega D.R."/>
            <person name="Lee T.K."/>
            <person name="Vierheilig J."/>
            <person name="Daims H."/>
            <person name="Horn M."/>
            <person name="Wagner M."/>
            <person name="Jensen G.J."/>
            <person name="Kyrpides N.C."/>
            <person name="Koonin E.V."/>
            <person name="Woyke T."/>
        </authorList>
    </citation>
    <scope>NUCLEOTIDE SEQUENCE</scope>
    <source>
        <strain evidence="2">HKV1</strain>
    </source>
</reference>
<organism evidence="2">
    <name type="scientific">Hokovirus HKV1</name>
    <dbReference type="NCBI Taxonomy" id="1977638"/>
    <lineage>
        <taxon>Viruses</taxon>
        <taxon>Varidnaviria</taxon>
        <taxon>Bamfordvirae</taxon>
        <taxon>Nucleocytoviricota</taxon>
        <taxon>Megaviricetes</taxon>
        <taxon>Imitervirales</taxon>
        <taxon>Mimiviridae</taxon>
        <taxon>Klosneuvirinae</taxon>
        <taxon>Hokovirus</taxon>
    </lineage>
</organism>
<dbReference type="EMBL" id="KY684103">
    <property type="protein sequence ID" value="ARF10221.1"/>
    <property type="molecule type" value="Genomic_DNA"/>
</dbReference>
<accession>A0A1V0SEW6</accession>
<feature type="region of interest" description="Disordered" evidence="1">
    <location>
        <begin position="188"/>
        <end position="215"/>
    </location>
</feature>
<name>A0A1V0SEW6_9VIRU</name>
<evidence type="ECO:0000256" key="1">
    <source>
        <dbReference type="SAM" id="MobiDB-lite"/>
    </source>
</evidence>
<proteinExistence type="predicted"/>
<gene>
    <name evidence="2" type="ORF">Hokovirus_1_100</name>
</gene>